<keyword evidence="10" id="KW-1185">Reference proteome</keyword>
<dbReference type="InterPro" id="IPR058678">
    <property type="entry name" value="ARM_PUB"/>
</dbReference>
<dbReference type="PANTHER" id="PTHR23315">
    <property type="entry name" value="U BOX DOMAIN-CONTAINING"/>
    <property type="match status" value="1"/>
</dbReference>
<keyword evidence="6" id="KW-0833">Ubl conjugation pathway</keyword>
<keyword evidence="5" id="KW-0677">Repeat</keyword>
<dbReference type="SMART" id="SM00504">
    <property type="entry name" value="Ubox"/>
    <property type="match status" value="1"/>
</dbReference>
<dbReference type="GO" id="GO:0061630">
    <property type="term" value="F:ubiquitin protein ligase activity"/>
    <property type="evidence" value="ECO:0007669"/>
    <property type="project" value="UniProtKB-EC"/>
</dbReference>
<reference evidence="9" key="1">
    <citation type="submission" date="2023-02" db="EMBL/GenBank/DDBJ databases">
        <title>Genome of toxic invasive species Heracleum sosnowskyi carries increased number of genes despite the absence of recent whole-genome duplications.</title>
        <authorList>
            <person name="Schelkunov M."/>
            <person name="Shtratnikova V."/>
            <person name="Makarenko M."/>
            <person name="Klepikova A."/>
            <person name="Omelchenko D."/>
            <person name="Novikova G."/>
            <person name="Obukhova E."/>
            <person name="Bogdanov V."/>
            <person name="Penin A."/>
            <person name="Logacheva M."/>
        </authorList>
    </citation>
    <scope>NUCLEOTIDE SEQUENCE</scope>
    <source>
        <strain evidence="9">Hsosn_3</strain>
        <tissue evidence="9">Leaf</tissue>
    </source>
</reference>
<gene>
    <name evidence="9" type="ORF">POM88_028337</name>
</gene>
<dbReference type="EMBL" id="JAUIZM010000006">
    <property type="protein sequence ID" value="KAK1381593.1"/>
    <property type="molecule type" value="Genomic_DNA"/>
</dbReference>
<organism evidence="9 10">
    <name type="scientific">Heracleum sosnowskyi</name>
    <dbReference type="NCBI Taxonomy" id="360622"/>
    <lineage>
        <taxon>Eukaryota</taxon>
        <taxon>Viridiplantae</taxon>
        <taxon>Streptophyta</taxon>
        <taxon>Embryophyta</taxon>
        <taxon>Tracheophyta</taxon>
        <taxon>Spermatophyta</taxon>
        <taxon>Magnoliopsida</taxon>
        <taxon>eudicotyledons</taxon>
        <taxon>Gunneridae</taxon>
        <taxon>Pentapetalae</taxon>
        <taxon>asterids</taxon>
        <taxon>campanulids</taxon>
        <taxon>Apiales</taxon>
        <taxon>Apiaceae</taxon>
        <taxon>Apioideae</taxon>
        <taxon>apioid superclade</taxon>
        <taxon>Tordylieae</taxon>
        <taxon>Tordyliinae</taxon>
        <taxon>Heracleum</taxon>
    </lineage>
</organism>
<accession>A0AAD8IAE9</accession>
<evidence type="ECO:0000259" key="8">
    <source>
        <dbReference type="PROSITE" id="PS51698"/>
    </source>
</evidence>
<dbReference type="SMART" id="SM00185">
    <property type="entry name" value="ARM"/>
    <property type="match status" value="4"/>
</dbReference>
<dbReference type="InterPro" id="IPR045210">
    <property type="entry name" value="RING-Ubox_PUB"/>
</dbReference>
<dbReference type="InterPro" id="IPR016024">
    <property type="entry name" value="ARM-type_fold"/>
</dbReference>
<dbReference type="PANTHER" id="PTHR23315:SF284">
    <property type="entry name" value="U-BOX DOMAIN-CONTAINING PROTEIN 7"/>
    <property type="match status" value="1"/>
</dbReference>
<dbReference type="InterPro" id="IPR000225">
    <property type="entry name" value="Armadillo"/>
</dbReference>
<name>A0AAD8IAE9_9APIA</name>
<keyword evidence="4 9" id="KW-0808">Transferase</keyword>
<dbReference type="EC" id="2.3.2.27" evidence="3"/>
<proteinExistence type="predicted"/>
<dbReference type="CDD" id="cd16664">
    <property type="entry name" value="RING-Ubox_PUB"/>
    <property type="match status" value="1"/>
</dbReference>
<evidence type="ECO:0000256" key="6">
    <source>
        <dbReference type="ARBA" id="ARBA00022786"/>
    </source>
</evidence>
<evidence type="ECO:0000313" key="9">
    <source>
        <dbReference type="EMBL" id="KAK1381593.1"/>
    </source>
</evidence>
<evidence type="ECO:0000313" key="10">
    <source>
        <dbReference type="Proteomes" id="UP001237642"/>
    </source>
</evidence>
<dbReference type="InterPro" id="IPR003613">
    <property type="entry name" value="Ubox_domain"/>
</dbReference>
<dbReference type="SUPFAM" id="SSF57850">
    <property type="entry name" value="RING/U-box"/>
    <property type="match status" value="1"/>
</dbReference>
<dbReference type="Proteomes" id="UP001237642">
    <property type="component" value="Unassembled WGS sequence"/>
</dbReference>
<dbReference type="FunFam" id="3.30.40.10:FF:000114">
    <property type="entry name" value="RING-type E3 ubiquitin transferase"/>
    <property type="match status" value="1"/>
</dbReference>
<dbReference type="InterPro" id="IPR011989">
    <property type="entry name" value="ARM-like"/>
</dbReference>
<dbReference type="Gene3D" id="3.30.40.10">
    <property type="entry name" value="Zinc/RING finger domain, C3HC4 (zinc finger)"/>
    <property type="match status" value="1"/>
</dbReference>
<feature type="compositionally biased region" description="Polar residues" evidence="7">
    <location>
        <begin position="725"/>
        <end position="739"/>
    </location>
</feature>
<evidence type="ECO:0000256" key="3">
    <source>
        <dbReference type="ARBA" id="ARBA00012483"/>
    </source>
</evidence>
<evidence type="ECO:0000256" key="1">
    <source>
        <dbReference type="ARBA" id="ARBA00000900"/>
    </source>
</evidence>
<reference evidence="9" key="2">
    <citation type="submission" date="2023-05" db="EMBL/GenBank/DDBJ databases">
        <authorList>
            <person name="Schelkunov M.I."/>
        </authorList>
    </citation>
    <scope>NUCLEOTIDE SEQUENCE</scope>
    <source>
        <strain evidence="9">Hsosn_3</strain>
        <tissue evidence="9">Leaf</tissue>
    </source>
</reference>
<sequence>MDTSEVEEHLSSVGEPKLHGGMCNILSALHCRVLGIFPDLEAARPRSASGIQALCSLHIALEKTKIILQHCSECSKLYLAITGDSVVLKIERARSALIDSLRRLEEIVPQEIGCQISEIVGEFEGIKFFVDPLEKQLGDDLIALLQQGRQFNRNCDDMNELQAFNQAASRLGITSSGAALKERTALKKLIERARVEEDKRKESIVAYLLHLMRRYSKSFKADVLDDNYQCSTPCSPDVRGSFEGSGGISGNGCTFDQKLFKHSSFNFKPSIRRLGQITVPPEELKCPISLQLMYDPVIIASGQTYERICIEKWFRDGHNTCPKTQQDLSHLCLIPNYCVKGLVTSWCEQNGFSVPDGPPESLDLNYWRLAMSEGEQNDARLVDTTSSCKPNGLNVDPIEKSAILEEVEGNEEENVSTPDDEPEGEVDTFKRYEEFLTILNKEQDLSKKCKVVEEVRHLLRDGEEARIYMGGNGFIEALICFLESSVHERDEMAQDIGAMALFNLAVNNNRNKEGMLTAGVLPLLGKMIANTGSHASAVALYLNLSCLEEAKPIIASSQAVRFLIKILEEEPYSQCKFDALHALYNLSSLPSNTPHLLSAGIINGLLVLMKNSGDSTWREKSLAVLTNLVLNNLARDDIISSPGLISELASILDIGEPLEQEQAAACLLMLCDGNDKCIQMVLQEGVIPSLVSIAVNGTMRAKSKCQKLLTLFREQRQKEPKEPAQIQTCHEQSDNNEMSLSPEEPQKPLSKSISRRVIGKNLSFWWKNKSFAVYR</sequence>
<evidence type="ECO:0000256" key="5">
    <source>
        <dbReference type="ARBA" id="ARBA00022737"/>
    </source>
</evidence>
<protein>
    <recommendedName>
        <fullName evidence="3">RING-type E3 ubiquitin transferase</fullName>
        <ecNumber evidence="3">2.3.2.27</ecNumber>
    </recommendedName>
</protein>
<feature type="region of interest" description="Disordered" evidence="7">
    <location>
        <begin position="716"/>
        <end position="752"/>
    </location>
</feature>
<comment type="pathway">
    <text evidence="2">Protein modification; protein ubiquitination.</text>
</comment>
<evidence type="ECO:0000256" key="7">
    <source>
        <dbReference type="SAM" id="MobiDB-lite"/>
    </source>
</evidence>
<feature type="domain" description="U-box" evidence="8">
    <location>
        <begin position="279"/>
        <end position="353"/>
    </location>
</feature>
<dbReference type="AlphaFoldDB" id="A0AAD8IAE9"/>
<dbReference type="SUPFAM" id="SSF48371">
    <property type="entry name" value="ARM repeat"/>
    <property type="match status" value="1"/>
</dbReference>
<dbReference type="PROSITE" id="PS51698">
    <property type="entry name" value="U_BOX"/>
    <property type="match status" value="1"/>
</dbReference>
<dbReference type="InterPro" id="IPR013083">
    <property type="entry name" value="Znf_RING/FYVE/PHD"/>
</dbReference>
<evidence type="ECO:0000256" key="2">
    <source>
        <dbReference type="ARBA" id="ARBA00004906"/>
    </source>
</evidence>
<dbReference type="GO" id="GO:0016567">
    <property type="term" value="P:protein ubiquitination"/>
    <property type="evidence" value="ECO:0007669"/>
    <property type="project" value="InterPro"/>
</dbReference>
<dbReference type="Pfam" id="PF04564">
    <property type="entry name" value="U-box"/>
    <property type="match status" value="1"/>
</dbReference>
<evidence type="ECO:0000256" key="4">
    <source>
        <dbReference type="ARBA" id="ARBA00022679"/>
    </source>
</evidence>
<dbReference type="Pfam" id="PF25598">
    <property type="entry name" value="ARM_PUB"/>
    <property type="match status" value="1"/>
</dbReference>
<comment type="catalytic activity">
    <reaction evidence="1">
        <text>S-ubiquitinyl-[E2 ubiquitin-conjugating enzyme]-L-cysteine + [acceptor protein]-L-lysine = [E2 ubiquitin-conjugating enzyme]-L-cysteine + N(6)-ubiquitinyl-[acceptor protein]-L-lysine.</text>
        <dbReference type="EC" id="2.3.2.27"/>
    </reaction>
</comment>
<dbReference type="Gene3D" id="1.25.10.10">
    <property type="entry name" value="Leucine-rich Repeat Variant"/>
    <property type="match status" value="1"/>
</dbReference>
<comment type="caution">
    <text evidence="9">The sequence shown here is derived from an EMBL/GenBank/DDBJ whole genome shotgun (WGS) entry which is preliminary data.</text>
</comment>